<feature type="transmembrane region" description="Helical" evidence="1">
    <location>
        <begin position="97"/>
        <end position="117"/>
    </location>
</feature>
<keyword evidence="4" id="KW-1185">Reference proteome</keyword>
<organism evidence="3 4">
    <name type="scientific">Armillaria solidipes</name>
    <dbReference type="NCBI Taxonomy" id="1076256"/>
    <lineage>
        <taxon>Eukaryota</taxon>
        <taxon>Fungi</taxon>
        <taxon>Dikarya</taxon>
        <taxon>Basidiomycota</taxon>
        <taxon>Agaricomycotina</taxon>
        <taxon>Agaricomycetes</taxon>
        <taxon>Agaricomycetidae</taxon>
        <taxon>Agaricales</taxon>
        <taxon>Marasmiineae</taxon>
        <taxon>Physalacriaceae</taxon>
        <taxon>Armillaria</taxon>
    </lineage>
</organism>
<feature type="transmembrane region" description="Helical" evidence="1">
    <location>
        <begin position="124"/>
        <end position="148"/>
    </location>
</feature>
<dbReference type="AlphaFoldDB" id="A0A2H3BBM1"/>
<keyword evidence="1" id="KW-0472">Membrane</keyword>
<feature type="domain" description="DUF6533" evidence="2">
    <location>
        <begin position="25"/>
        <end position="58"/>
    </location>
</feature>
<feature type="transmembrane region" description="Helical" evidence="1">
    <location>
        <begin position="199"/>
        <end position="216"/>
    </location>
</feature>
<keyword evidence="1" id="KW-0812">Transmembrane</keyword>
<dbReference type="Pfam" id="PF20151">
    <property type="entry name" value="DUF6533"/>
    <property type="match status" value="1"/>
</dbReference>
<reference evidence="4" key="1">
    <citation type="journal article" date="2017" name="Nat. Ecol. Evol.">
        <title>Genome expansion and lineage-specific genetic innovations in the forest pathogenic fungi Armillaria.</title>
        <authorList>
            <person name="Sipos G."/>
            <person name="Prasanna A.N."/>
            <person name="Walter M.C."/>
            <person name="O'Connor E."/>
            <person name="Balint B."/>
            <person name="Krizsan K."/>
            <person name="Kiss B."/>
            <person name="Hess J."/>
            <person name="Varga T."/>
            <person name="Slot J."/>
            <person name="Riley R."/>
            <person name="Boka B."/>
            <person name="Rigling D."/>
            <person name="Barry K."/>
            <person name="Lee J."/>
            <person name="Mihaltcheva S."/>
            <person name="LaButti K."/>
            <person name="Lipzen A."/>
            <person name="Waldron R."/>
            <person name="Moloney N.M."/>
            <person name="Sperisen C."/>
            <person name="Kredics L."/>
            <person name="Vagvoelgyi C."/>
            <person name="Patrignani A."/>
            <person name="Fitzpatrick D."/>
            <person name="Nagy I."/>
            <person name="Doyle S."/>
            <person name="Anderson J.B."/>
            <person name="Grigoriev I.V."/>
            <person name="Gueldener U."/>
            <person name="Muensterkoetter M."/>
            <person name="Nagy L.G."/>
        </authorList>
    </citation>
    <scope>NUCLEOTIDE SEQUENCE [LARGE SCALE GENOMIC DNA]</scope>
    <source>
        <strain evidence="4">28-4</strain>
    </source>
</reference>
<dbReference type="InterPro" id="IPR045340">
    <property type="entry name" value="DUF6533"/>
</dbReference>
<name>A0A2H3BBM1_9AGAR</name>
<proteinExistence type="predicted"/>
<evidence type="ECO:0000313" key="4">
    <source>
        <dbReference type="Proteomes" id="UP000218334"/>
    </source>
</evidence>
<keyword evidence="1" id="KW-1133">Transmembrane helix</keyword>
<gene>
    <name evidence="3" type="ORF">ARMSODRAFT_962228</name>
</gene>
<protein>
    <recommendedName>
        <fullName evidence="2">DUF6533 domain-containing protein</fullName>
    </recommendedName>
</protein>
<feature type="transmembrane region" description="Helical" evidence="1">
    <location>
        <begin position="154"/>
        <end position="178"/>
    </location>
</feature>
<evidence type="ECO:0000259" key="2">
    <source>
        <dbReference type="Pfam" id="PF20151"/>
    </source>
</evidence>
<accession>A0A2H3BBM1</accession>
<dbReference type="Proteomes" id="UP000218334">
    <property type="component" value="Unassembled WGS sequence"/>
</dbReference>
<sequence>MTLHHVGIILSSSDFSDQNSDMTWSLIFWDYLITLDDEFSRRSWIKFLFFANRYMGLILRIWDIVWEHLEDADDPFLHFLYVDAIRACLVATESGSVLYVTMQLLVIESILVLRIWAIMGKRRWILWTFFGLLVCSTATSIVLNVHFFMGSASLQYVIPTLIFEAIIFVSAAYHGIKVSGGLRSLLLRSKGPFRYGPKPILRLVIQASFLGMYTFAFSDPRLGITIMSVTINHMLLRLRKQGLSDTVGPPSQGVELTTLRATTNRAMPLEAEEMT</sequence>
<evidence type="ECO:0000313" key="3">
    <source>
        <dbReference type="EMBL" id="PBK64412.1"/>
    </source>
</evidence>
<evidence type="ECO:0000256" key="1">
    <source>
        <dbReference type="SAM" id="Phobius"/>
    </source>
</evidence>
<dbReference type="EMBL" id="KZ293452">
    <property type="protein sequence ID" value="PBK64412.1"/>
    <property type="molecule type" value="Genomic_DNA"/>
</dbReference>